<dbReference type="PANTHER" id="PTHR48021">
    <property type="match status" value="1"/>
</dbReference>
<feature type="transmembrane region" description="Helical" evidence="8">
    <location>
        <begin position="90"/>
        <end position="109"/>
    </location>
</feature>
<dbReference type="PANTHER" id="PTHR48021:SF33">
    <property type="entry name" value="AT22075P-RELATED"/>
    <property type="match status" value="1"/>
</dbReference>
<dbReference type="SUPFAM" id="SSF103473">
    <property type="entry name" value="MFS general substrate transporter"/>
    <property type="match status" value="1"/>
</dbReference>
<accession>A0A034VFJ0</accession>
<feature type="transmembrane region" description="Helical" evidence="8">
    <location>
        <begin position="312"/>
        <end position="330"/>
    </location>
</feature>
<keyword evidence="4" id="KW-0762">Sugar transport</keyword>
<evidence type="ECO:0000256" key="5">
    <source>
        <dbReference type="ARBA" id="ARBA00022692"/>
    </source>
</evidence>
<dbReference type="InterPro" id="IPR005829">
    <property type="entry name" value="Sugar_transporter_CS"/>
</dbReference>
<gene>
    <name evidence="10" type="primary">TRET1</name>
</gene>
<feature type="transmembrane region" description="Helical" evidence="8">
    <location>
        <begin position="149"/>
        <end position="167"/>
    </location>
</feature>
<dbReference type="PROSITE" id="PS00216">
    <property type="entry name" value="SUGAR_TRANSPORT_1"/>
    <property type="match status" value="1"/>
</dbReference>
<evidence type="ECO:0000256" key="4">
    <source>
        <dbReference type="ARBA" id="ARBA00022597"/>
    </source>
</evidence>
<feature type="transmembrane region" description="Helical" evidence="8">
    <location>
        <begin position="62"/>
        <end position="83"/>
    </location>
</feature>
<feature type="transmembrane region" description="Helical" evidence="8">
    <location>
        <begin position="371"/>
        <end position="399"/>
    </location>
</feature>
<dbReference type="GO" id="GO:0005886">
    <property type="term" value="C:plasma membrane"/>
    <property type="evidence" value="ECO:0007669"/>
    <property type="project" value="UniProtKB-SubCell"/>
</dbReference>
<reference evidence="10" key="1">
    <citation type="journal article" date="2014" name="BMC Genomics">
        <title>Characterizing the developmental transcriptome of the oriental fruit fly, Bactrocera dorsalis (Diptera: Tephritidae) through comparative genomic analysis with Drosophila melanogaster utilizing modENCODE datasets.</title>
        <authorList>
            <person name="Geib S.M."/>
            <person name="Calla B."/>
            <person name="Hall B."/>
            <person name="Hou S."/>
            <person name="Manoukis N.C."/>
        </authorList>
    </citation>
    <scope>NUCLEOTIDE SEQUENCE</scope>
    <source>
        <strain evidence="10">Punador</strain>
    </source>
</reference>
<evidence type="ECO:0000313" key="10">
    <source>
        <dbReference type="EMBL" id="JAC42076.1"/>
    </source>
</evidence>
<feature type="transmembrane region" description="Helical" evidence="8">
    <location>
        <begin position="411"/>
        <end position="431"/>
    </location>
</feature>
<feature type="transmembrane region" description="Helical" evidence="8">
    <location>
        <begin position="437"/>
        <end position="457"/>
    </location>
</feature>
<dbReference type="PROSITE" id="PS50850">
    <property type="entry name" value="MFS"/>
    <property type="match status" value="1"/>
</dbReference>
<feature type="transmembrane region" description="Helical" evidence="8">
    <location>
        <begin position="115"/>
        <end position="137"/>
    </location>
</feature>
<organism evidence="10">
    <name type="scientific">Bactrocera dorsalis</name>
    <name type="common">Oriental fruit fly</name>
    <name type="synonym">Dacus dorsalis</name>
    <dbReference type="NCBI Taxonomy" id="27457"/>
    <lineage>
        <taxon>Eukaryota</taxon>
        <taxon>Metazoa</taxon>
        <taxon>Ecdysozoa</taxon>
        <taxon>Arthropoda</taxon>
        <taxon>Hexapoda</taxon>
        <taxon>Insecta</taxon>
        <taxon>Pterygota</taxon>
        <taxon>Neoptera</taxon>
        <taxon>Endopterygota</taxon>
        <taxon>Diptera</taxon>
        <taxon>Brachycera</taxon>
        <taxon>Muscomorpha</taxon>
        <taxon>Tephritoidea</taxon>
        <taxon>Tephritidae</taxon>
        <taxon>Bactrocera</taxon>
        <taxon>Bactrocera</taxon>
    </lineage>
</organism>
<dbReference type="FunFam" id="1.20.1250.20:FF:000218">
    <property type="entry name" value="facilitated trehalose transporter Tret1"/>
    <property type="match status" value="1"/>
</dbReference>
<comment type="subcellular location">
    <subcellularLocation>
        <location evidence="1">Cell membrane</location>
        <topology evidence="1">Multi-pass membrane protein</topology>
    </subcellularLocation>
</comment>
<dbReference type="InterPro" id="IPR050549">
    <property type="entry name" value="MFS_Trehalose_Transporter"/>
</dbReference>
<dbReference type="InterPro" id="IPR005828">
    <property type="entry name" value="MFS_sugar_transport-like"/>
</dbReference>
<feature type="transmembrane region" description="Helical" evidence="8">
    <location>
        <begin position="173"/>
        <end position="194"/>
    </location>
</feature>
<dbReference type="PROSITE" id="PS00217">
    <property type="entry name" value="SUGAR_TRANSPORT_2"/>
    <property type="match status" value="1"/>
</dbReference>
<dbReference type="Gene3D" id="1.20.1250.20">
    <property type="entry name" value="MFS general substrate transporter like domains"/>
    <property type="match status" value="1"/>
</dbReference>
<proteinExistence type="predicted"/>
<protein>
    <submittedName>
        <fullName evidence="10">Facilitated trehalose transporter Tret1</fullName>
    </submittedName>
</protein>
<keyword evidence="6 8" id="KW-1133">Transmembrane helix</keyword>
<evidence type="ECO:0000259" key="9">
    <source>
        <dbReference type="PROSITE" id="PS50850"/>
    </source>
</evidence>
<keyword evidence="5 8" id="KW-0812">Transmembrane</keyword>
<dbReference type="OrthoDB" id="8120565at2759"/>
<evidence type="ECO:0000256" key="6">
    <source>
        <dbReference type="ARBA" id="ARBA00022989"/>
    </source>
</evidence>
<dbReference type="InterPro" id="IPR020846">
    <property type="entry name" value="MFS_dom"/>
</dbReference>
<feature type="transmembrane region" description="Helical" evidence="8">
    <location>
        <begin position="337"/>
        <end position="359"/>
    </location>
</feature>
<sequence>MVRKLGLAIFSKRYRMQILVTLAAHIMTLSHGIGLGWLSPTLLILQSPRSPLEFKVAVEDVSWIGSIFGLGSLSSNIFFGLLADRIARKTNMYLLAIPHMLFWILNYFAQSVGYFYASRFFAGLTCGGLYVIGPVFISEISAKEIRGALTSLAMMFYSCGILIGFILPSYLDYHLIPCIVIFLSIIYFAVLSLFPDTPGSLLQQGQLEEAEKSFNFYNNIDRKGAIRELCVNELQTSTAISDFEELKASKLKGGKATSITLQDFFNKSALKKFAIAFVLCLQNQFSSSFAFVNYMSHIFAESGSTLNPQDCTIFVGVVQILCTLLASILVEKFGRKTLMLASTAGMALGMFGFGAFVQFTDGATKAEYNWVPLVAVAFVTATASFGVISLTFTIIVEILPAKIRAQAQSIAMMFCSIMVFITLKLYPYFLFNLGISITMYSCASSCVITGIYLLIFLPETKGKSMAND</sequence>
<keyword evidence="2" id="KW-0813">Transport</keyword>
<feature type="transmembrane region" description="Helical" evidence="8">
    <location>
        <begin position="273"/>
        <end position="292"/>
    </location>
</feature>
<dbReference type="Pfam" id="PF00083">
    <property type="entry name" value="Sugar_tr"/>
    <property type="match status" value="1"/>
</dbReference>
<dbReference type="CDD" id="cd17358">
    <property type="entry name" value="MFS_GLUT6_8_Class3_like"/>
    <property type="match status" value="1"/>
</dbReference>
<evidence type="ECO:0000256" key="2">
    <source>
        <dbReference type="ARBA" id="ARBA00022448"/>
    </source>
</evidence>
<feature type="domain" description="Major facilitator superfamily (MFS) profile" evidence="9">
    <location>
        <begin position="20"/>
        <end position="461"/>
    </location>
</feature>
<dbReference type="InterPro" id="IPR044775">
    <property type="entry name" value="MFS_ERD6/Tret1-like"/>
</dbReference>
<evidence type="ECO:0000256" key="7">
    <source>
        <dbReference type="ARBA" id="ARBA00023136"/>
    </source>
</evidence>
<evidence type="ECO:0000256" key="1">
    <source>
        <dbReference type="ARBA" id="ARBA00004651"/>
    </source>
</evidence>
<dbReference type="AlphaFoldDB" id="A0A034VFJ0"/>
<evidence type="ECO:0000256" key="3">
    <source>
        <dbReference type="ARBA" id="ARBA00022475"/>
    </source>
</evidence>
<keyword evidence="7 8" id="KW-0472">Membrane</keyword>
<dbReference type="GO" id="GO:0051119">
    <property type="term" value="F:sugar transmembrane transporter activity"/>
    <property type="evidence" value="ECO:0007669"/>
    <property type="project" value="InterPro"/>
</dbReference>
<name>A0A034VFJ0_BACDO</name>
<dbReference type="InterPro" id="IPR036259">
    <property type="entry name" value="MFS_trans_sf"/>
</dbReference>
<keyword evidence="3" id="KW-1003">Cell membrane</keyword>
<evidence type="ECO:0000256" key="8">
    <source>
        <dbReference type="SAM" id="Phobius"/>
    </source>
</evidence>
<dbReference type="EMBL" id="GAKP01016876">
    <property type="protein sequence ID" value="JAC42076.1"/>
    <property type="molecule type" value="Transcribed_RNA"/>
</dbReference>